<organism evidence="1 2">
    <name type="scientific">Burkholderia aenigmatica</name>
    <dbReference type="NCBI Taxonomy" id="2015348"/>
    <lineage>
        <taxon>Bacteria</taxon>
        <taxon>Pseudomonadati</taxon>
        <taxon>Pseudomonadota</taxon>
        <taxon>Betaproteobacteria</taxon>
        <taxon>Burkholderiales</taxon>
        <taxon>Burkholderiaceae</taxon>
        <taxon>Burkholderia</taxon>
        <taxon>Burkholderia cepacia complex</taxon>
    </lineage>
</organism>
<dbReference type="Proteomes" id="UP000494261">
    <property type="component" value="Unassembled WGS sequence"/>
</dbReference>
<gene>
    <name evidence="1" type="ORF">BLA13014_06509</name>
</gene>
<sequence length="289" mass="31468">MDRTCDSVVSWGKLVLLLLVIRSASADVGHMGVAHVSSGYSQCSWKDNGDGTVTVGVTINYDYMPNVNGSGGPMVFQARGVMFYSYDKTGAPKQNTFVADYVWLNGVGYTDRQSTLPEYAIYTNLQFPPTSLPKTPWVEWRPFSATVTARIQKAKIAEWPAVSIRAADVTNEFDIAEITGGAYVSADTTGGCTLIADPIVTPPPPRPQIELTVTAPDWNLGELPRGNNEKVFPLPRSSFVLEQPTCSGISISRMRDSLSMHITKTAGSATAICSRIWQTPHRRCRTGSP</sequence>
<protein>
    <submittedName>
        <fullName evidence="1">Uncharacterized protein</fullName>
    </submittedName>
</protein>
<evidence type="ECO:0000313" key="2">
    <source>
        <dbReference type="Proteomes" id="UP000494261"/>
    </source>
</evidence>
<proteinExistence type="predicted"/>
<dbReference type="EMBL" id="CABVQC010000063">
    <property type="protein sequence ID" value="VWC35243.1"/>
    <property type="molecule type" value="Genomic_DNA"/>
</dbReference>
<reference evidence="1 2" key="1">
    <citation type="submission" date="2019-09" db="EMBL/GenBank/DDBJ databases">
        <authorList>
            <person name="Depoorter E."/>
        </authorList>
    </citation>
    <scope>NUCLEOTIDE SEQUENCE [LARGE SCALE GENOMIC DNA]</scope>
    <source>
        <strain evidence="1">LMG 13014</strain>
    </source>
</reference>
<evidence type="ECO:0000313" key="1">
    <source>
        <dbReference type="EMBL" id="VWC35243.1"/>
    </source>
</evidence>
<accession>A0A6P2RSM6</accession>
<name>A0A6P2RSM6_9BURK</name>
<dbReference type="AlphaFoldDB" id="A0A6P2RSM6"/>